<keyword evidence="4 8" id="KW-0479">Metal-binding</keyword>
<dbReference type="GO" id="GO:0004497">
    <property type="term" value="F:monooxygenase activity"/>
    <property type="evidence" value="ECO:0007669"/>
    <property type="project" value="UniProtKB-KW"/>
</dbReference>
<dbReference type="GO" id="GO:0016705">
    <property type="term" value="F:oxidoreductase activity, acting on paired donors, with incorporation or reduction of molecular oxygen"/>
    <property type="evidence" value="ECO:0007669"/>
    <property type="project" value="InterPro"/>
</dbReference>
<reference evidence="9 10" key="1">
    <citation type="journal article" date="2019" name="Emerg. Microbes Infect.">
        <title>Comprehensive subspecies identification of 175 nontuberculous mycobacteria species based on 7547 genomic profiles.</title>
        <authorList>
            <person name="Matsumoto Y."/>
            <person name="Kinjo T."/>
            <person name="Motooka D."/>
            <person name="Nabeya D."/>
            <person name="Jung N."/>
            <person name="Uechi K."/>
            <person name="Horii T."/>
            <person name="Iida T."/>
            <person name="Fujita J."/>
            <person name="Nakamura S."/>
        </authorList>
    </citation>
    <scope>NUCLEOTIDE SEQUENCE [LARGE SCALE GENOMIC DNA]</scope>
    <source>
        <strain evidence="9 10">JCM 14233</strain>
    </source>
</reference>
<evidence type="ECO:0000313" key="10">
    <source>
        <dbReference type="Proteomes" id="UP000467236"/>
    </source>
</evidence>
<dbReference type="KEGG" id="mshj:MSHI_14860"/>
<keyword evidence="10" id="KW-1185">Reference proteome</keyword>
<dbReference type="PRINTS" id="PR00359">
    <property type="entry name" value="BP450"/>
</dbReference>
<dbReference type="GO" id="GO:0020037">
    <property type="term" value="F:heme binding"/>
    <property type="evidence" value="ECO:0007669"/>
    <property type="project" value="InterPro"/>
</dbReference>
<dbReference type="InterPro" id="IPR001128">
    <property type="entry name" value="Cyt_P450"/>
</dbReference>
<name>A0A7I7MNQ6_9MYCO</name>
<keyword evidence="5 8" id="KW-0560">Oxidoreductase</keyword>
<dbReference type="PROSITE" id="PS00086">
    <property type="entry name" value="CYTOCHROME_P450"/>
    <property type="match status" value="1"/>
</dbReference>
<dbReference type="Gene3D" id="1.10.630.10">
    <property type="entry name" value="Cytochrome P450"/>
    <property type="match status" value="1"/>
</dbReference>
<dbReference type="PANTHER" id="PTHR46696">
    <property type="entry name" value="P450, PUTATIVE (EUROFUNG)-RELATED"/>
    <property type="match status" value="1"/>
</dbReference>
<dbReference type="InterPro" id="IPR036396">
    <property type="entry name" value="Cyt_P450_sf"/>
</dbReference>
<dbReference type="EMBL" id="AP022575">
    <property type="protein sequence ID" value="BBX73580.1"/>
    <property type="molecule type" value="Genomic_DNA"/>
</dbReference>
<gene>
    <name evidence="9" type="ORF">MSHI_14860</name>
</gene>
<dbReference type="SUPFAM" id="SSF48264">
    <property type="entry name" value="Cytochrome P450"/>
    <property type="match status" value="1"/>
</dbReference>
<evidence type="ECO:0000256" key="1">
    <source>
        <dbReference type="ARBA" id="ARBA00001971"/>
    </source>
</evidence>
<keyword evidence="3 8" id="KW-0349">Heme</keyword>
<dbReference type="GO" id="GO:0005506">
    <property type="term" value="F:iron ion binding"/>
    <property type="evidence" value="ECO:0007669"/>
    <property type="project" value="InterPro"/>
</dbReference>
<sequence>MCPSVFEANLPQLTYVDAPTPEEAHRRIRQARERGAIAMGLLGPEILSYELVRGVLLDSRFGMPKGSFLAAQGITSGPLTQRFGNSLPSLEGTEHARLRRLVAQAFTPRATARLHTMMTELITSIVEPLTAVGSCDVVVDIAQRYPIPVICALLGAPARDWRLFSGWADTIFKIFTWSAAGNEDIIVKAYGELDAYIDNMVAQRRENLTDDLISELLRAEDDGDRLTRDELCKLVAVLLTAGTDTTRHQLAAAVQVLCDHPEQWALLAEQPDLAPQAVAEVVRHTPVAFFVVREAYEDVELAGVVIPADTKVAVNIAAANRDPRVYDDPDRFDITRADPSPRLAFGTGIHVCLGAHLARAELTHALAVLPRRMPNLRRTGAAPWKPFTSLTGPLTLPVEFDTAAA</sequence>
<evidence type="ECO:0000256" key="8">
    <source>
        <dbReference type="RuleBase" id="RU000461"/>
    </source>
</evidence>
<proteinExistence type="inferred from homology"/>
<dbReference type="InterPro" id="IPR002397">
    <property type="entry name" value="Cyt_P450_B"/>
</dbReference>
<comment type="similarity">
    <text evidence="2 8">Belongs to the cytochrome P450 family.</text>
</comment>
<accession>A0A7I7MNQ6</accession>
<evidence type="ECO:0000313" key="9">
    <source>
        <dbReference type="EMBL" id="BBX73580.1"/>
    </source>
</evidence>
<dbReference type="Proteomes" id="UP000467236">
    <property type="component" value="Chromosome"/>
</dbReference>
<evidence type="ECO:0000256" key="3">
    <source>
        <dbReference type="ARBA" id="ARBA00022617"/>
    </source>
</evidence>
<comment type="cofactor">
    <cofactor evidence="1">
        <name>heme</name>
        <dbReference type="ChEBI" id="CHEBI:30413"/>
    </cofactor>
</comment>
<keyword evidence="6 8" id="KW-0408">Iron</keyword>
<evidence type="ECO:0000256" key="4">
    <source>
        <dbReference type="ARBA" id="ARBA00022723"/>
    </source>
</evidence>
<evidence type="ECO:0000256" key="5">
    <source>
        <dbReference type="ARBA" id="ARBA00023002"/>
    </source>
</evidence>
<dbReference type="AlphaFoldDB" id="A0A7I7MNQ6"/>
<dbReference type="PRINTS" id="PR00385">
    <property type="entry name" value="P450"/>
</dbReference>
<keyword evidence="7 8" id="KW-0503">Monooxygenase</keyword>
<dbReference type="PANTHER" id="PTHR46696:SF6">
    <property type="entry name" value="P450, PUTATIVE (EUROFUNG)-RELATED"/>
    <property type="match status" value="1"/>
</dbReference>
<protein>
    <submittedName>
        <fullName evidence="9">Cytochrome P450 hydroxylase</fullName>
    </submittedName>
</protein>
<evidence type="ECO:0000256" key="6">
    <source>
        <dbReference type="ARBA" id="ARBA00023004"/>
    </source>
</evidence>
<evidence type="ECO:0000256" key="7">
    <source>
        <dbReference type="ARBA" id="ARBA00023033"/>
    </source>
</evidence>
<dbReference type="InterPro" id="IPR017972">
    <property type="entry name" value="Cyt_P450_CS"/>
</dbReference>
<dbReference type="FunFam" id="1.10.630.10:FF:000018">
    <property type="entry name" value="Cytochrome P450 monooxygenase"/>
    <property type="match status" value="1"/>
</dbReference>
<dbReference type="Pfam" id="PF00067">
    <property type="entry name" value="p450"/>
    <property type="match status" value="1"/>
</dbReference>
<organism evidence="9 10">
    <name type="scientific">Mycobacterium shinjukuense</name>
    <dbReference type="NCBI Taxonomy" id="398694"/>
    <lineage>
        <taxon>Bacteria</taxon>
        <taxon>Bacillati</taxon>
        <taxon>Actinomycetota</taxon>
        <taxon>Actinomycetes</taxon>
        <taxon>Mycobacteriales</taxon>
        <taxon>Mycobacteriaceae</taxon>
        <taxon>Mycobacterium</taxon>
    </lineage>
</organism>
<evidence type="ECO:0000256" key="2">
    <source>
        <dbReference type="ARBA" id="ARBA00010617"/>
    </source>
</evidence>